<protein>
    <submittedName>
        <fullName evidence="8">10064_t:CDS:1</fullName>
    </submittedName>
</protein>
<evidence type="ECO:0000256" key="6">
    <source>
        <dbReference type="SAM" id="Phobius"/>
    </source>
</evidence>
<comment type="caution">
    <text evidence="8">The sequence shown here is derived from an EMBL/GenBank/DDBJ whole genome shotgun (WGS) entry which is preliminary data.</text>
</comment>
<accession>A0A9N8WCB5</accession>
<gene>
    <name evidence="8" type="ORF">AGERDE_LOCUS3109</name>
</gene>
<dbReference type="GO" id="GO:0005637">
    <property type="term" value="C:nuclear inner membrane"/>
    <property type="evidence" value="ECO:0007669"/>
    <property type="project" value="InterPro"/>
</dbReference>
<proteinExistence type="predicted"/>
<feature type="domain" description="Man1/Src1-like C-terminal" evidence="7">
    <location>
        <begin position="75"/>
        <end position="223"/>
    </location>
</feature>
<evidence type="ECO:0000256" key="3">
    <source>
        <dbReference type="ARBA" id="ARBA00022989"/>
    </source>
</evidence>
<evidence type="ECO:0000259" key="7">
    <source>
        <dbReference type="Pfam" id="PF09402"/>
    </source>
</evidence>
<evidence type="ECO:0000256" key="4">
    <source>
        <dbReference type="ARBA" id="ARBA00023136"/>
    </source>
</evidence>
<feature type="transmembrane region" description="Helical" evidence="6">
    <location>
        <begin position="70"/>
        <end position="87"/>
    </location>
</feature>
<name>A0A9N8WCB5_9GLOM</name>
<dbReference type="GO" id="GO:0071763">
    <property type="term" value="P:nuclear membrane organization"/>
    <property type="evidence" value="ECO:0007669"/>
    <property type="project" value="TreeGrafter"/>
</dbReference>
<dbReference type="OrthoDB" id="5376590at2759"/>
<keyword evidence="4 6" id="KW-0472">Membrane</keyword>
<evidence type="ECO:0000256" key="2">
    <source>
        <dbReference type="ARBA" id="ARBA00022692"/>
    </source>
</evidence>
<keyword evidence="2 6" id="KW-0812">Transmembrane</keyword>
<dbReference type="AlphaFoldDB" id="A0A9N8WCB5"/>
<keyword evidence="3 6" id="KW-1133">Transmembrane helix</keyword>
<keyword evidence="5" id="KW-0539">Nucleus</keyword>
<evidence type="ECO:0000313" key="9">
    <source>
        <dbReference type="Proteomes" id="UP000789831"/>
    </source>
</evidence>
<dbReference type="InterPro" id="IPR044780">
    <property type="entry name" value="Heh2/Src1"/>
</dbReference>
<reference evidence="8" key="1">
    <citation type="submission" date="2021-06" db="EMBL/GenBank/DDBJ databases">
        <authorList>
            <person name="Kallberg Y."/>
            <person name="Tangrot J."/>
            <person name="Rosling A."/>
        </authorList>
    </citation>
    <scope>NUCLEOTIDE SEQUENCE</scope>
    <source>
        <strain evidence="8">MT106</strain>
    </source>
</reference>
<dbReference type="GO" id="GO:0005783">
    <property type="term" value="C:endoplasmic reticulum"/>
    <property type="evidence" value="ECO:0007669"/>
    <property type="project" value="TreeGrafter"/>
</dbReference>
<dbReference type="PANTHER" id="PTHR47808">
    <property type="entry name" value="INNER NUCLEAR MEMBRANE PROTEIN HEH2-RELATED"/>
    <property type="match status" value="1"/>
</dbReference>
<keyword evidence="9" id="KW-1185">Reference proteome</keyword>
<dbReference type="EMBL" id="CAJVPL010000283">
    <property type="protein sequence ID" value="CAG8478505.1"/>
    <property type="molecule type" value="Genomic_DNA"/>
</dbReference>
<dbReference type="Pfam" id="PF09402">
    <property type="entry name" value="MSC"/>
    <property type="match status" value="1"/>
</dbReference>
<dbReference type="PANTHER" id="PTHR47808:SF2">
    <property type="entry name" value="LEM DOMAIN-CONTAINING PROTEIN 2"/>
    <property type="match status" value="1"/>
</dbReference>
<evidence type="ECO:0000313" key="8">
    <source>
        <dbReference type="EMBL" id="CAG8478505.1"/>
    </source>
</evidence>
<organism evidence="8 9">
    <name type="scientific">Ambispora gerdemannii</name>
    <dbReference type="NCBI Taxonomy" id="144530"/>
    <lineage>
        <taxon>Eukaryota</taxon>
        <taxon>Fungi</taxon>
        <taxon>Fungi incertae sedis</taxon>
        <taxon>Mucoromycota</taxon>
        <taxon>Glomeromycotina</taxon>
        <taxon>Glomeromycetes</taxon>
        <taxon>Archaeosporales</taxon>
        <taxon>Ambisporaceae</taxon>
        <taxon>Ambispora</taxon>
    </lineage>
</organism>
<dbReference type="GO" id="GO:0003682">
    <property type="term" value="F:chromatin binding"/>
    <property type="evidence" value="ECO:0007669"/>
    <property type="project" value="InterPro"/>
</dbReference>
<dbReference type="Proteomes" id="UP000789831">
    <property type="component" value="Unassembled WGS sequence"/>
</dbReference>
<dbReference type="GO" id="GO:0034399">
    <property type="term" value="C:nuclear periphery"/>
    <property type="evidence" value="ECO:0007669"/>
    <property type="project" value="TreeGrafter"/>
</dbReference>
<dbReference type="InterPro" id="IPR018996">
    <property type="entry name" value="Man1/Src1-like_C"/>
</dbReference>
<sequence length="316" mass="37024">MSSRKFEKAERLYPSLAPILHSNKKENTYTGTPSLLVAYQPPTNSRKKIGVKRSIKKEPRFIPFWRKESLWLFLYLLLFVLYLLLYWRPNIKFGFCDSGEYKSEDFSYYLGVSCTNCPPHATCSDGKLIKCDYGYKIDMSHPLLQSLYPTSQRCVHDKQQPQRVREIIDSIDNTLSSEAGKLECKGVTGENKFNLNVLKLLLEKRLRFQEIDWQPAIEELSKTRNGVDFFEEGEKNEDQEYVIQMARYLYGCLNQNSKEERPLILFEANQNCFDHYGLPNNRFNQIWPKAVQEFKTFPNVQERYVGEDLGFVLLAE</sequence>
<evidence type="ECO:0000256" key="1">
    <source>
        <dbReference type="ARBA" id="ARBA00004126"/>
    </source>
</evidence>
<comment type="subcellular location">
    <subcellularLocation>
        <location evidence="1">Nucleus membrane</location>
    </subcellularLocation>
</comment>
<evidence type="ECO:0000256" key="5">
    <source>
        <dbReference type="ARBA" id="ARBA00023242"/>
    </source>
</evidence>